<dbReference type="GO" id="GO:0005741">
    <property type="term" value="C:mitochondrial outer membrane"/>
    <property type="evidence" value="ECO:0007669"/>
    <property type="project" value="TreeGrafter"/>
</dbReference>
<keyword evidence="5" id="KW-0472">Membrane</keyword>
<comment type="subcellular location">
    <subcellularLocation>
        <location evidence="1">Membrane</location>
    </subcellularLocation>
</comment>
<dbReference type="Pfam" id="PF04930">
    <property type="entry name" value="FUN14"/>
    <property type="match status" value="1"/>
</dbReference>
<evidence type="ECO:0000313" key="8">
    <source>
        <dbReference type="Proteomes" id="UP000191518"/>
    </source>
</evidence>
<evidence type="ECO:0000313" key="7">
    <source>
        <dbReference type="EMBL" id="OQE12579.1"/>
    </source>
</evidence>
<dbReference type="GO" id="GO:0000422">
    <property type="term" value="P:autophagy of mitochondrion"/>
    <property type="evidence" value="ECO:0007669"/>
    <property type="project" value="TreeGrafter"/>
</dbReference>
<evidence type="ECO:0000256" key="6">
    <source>
        <dbReference type="SAM" id="MobiDB-lite"/>
    </source>
</evidence>
<evidence type="ECO:0000256" key="3">
    <source>
        <dbReference type="ARBA" id="ARBA00022692"/>
    </source>
</evidence>
<evidence type="ECO:0008006" key="9">
    <source>
        <dbReference type="Google" id="ProtNLM"/>
    </source>
</evidence>
<sequence>MSSYMTSPAILIGQGISSPIPNHTKSDSQTPSIARGTISTDTMSFKLFTHQPATLLRLGLGVGIGLSAATMHPLSPFRAVPMKCEYAVPQQSVFNKDSGWAVNSAESVGQKQRSGQTGLLDAETMRQVSLGSVLGLVAGVGLRAFSKALVVILGMAVVLIEYAASKGYNVLPINRIQKYVKRVDLRRAMREKRPFKMSFGAMMAMAAFANF</sequence>
<keyword evidence="3" id="KW-0812">Transmembrane</keyword>
<dbReference type="InterPro" id="IPR007014">
    <property type="entry name" value="FUN14"/>
</dbReference>
<proteinExistence type="inferred from homology"/>
<dbReference type="PANTHER" id="PTHR21346:SF0">
    <property type="entry name" value="RE45833P"/>
    <property type="match status" value="1"/>
</dbReference>
<feature type="region of interest" description="Disordered" evidence="6">
    <location>
        <begin position="15"/>
        <end position="35"/>
    </location>
</feature>
<dbReference type="Proteomes" id="UP000191518">
    <property type="component" value="Unassembled WGS sequence"/>
</dbReference>
<evidence type="ECO:0000256" key="4">
    <source>
        <dbReference type="ARBA" id="ARBA00022989"/>
    </source>
</evidence>
<dbReference type="EMBL" id="MDYP01000001">
    <property type="protein sequence ID" value="OQE12579.1"/>
    <property type="molecule type" value="Genomic_DNA"/>
</dbReference>
<name>A0A1V6SFN8_9EURO</name>
<dbReference type="AlphaFoldDB" id="A0A1V6SFN8"/>
<comment type="similarity">
    <text evidence="2">Belongs to the FUN14 family.</text>
</comment>
<dbReference type="PANTHER" id="PTHR21346">
    <property type="entry name" value="FUN14 DOMAIN CONTAINING"/>
    <property type="match status" value="1"/>
</dbReference>
<accession>A0A1V6SFN8</accession>
<dbReference type="STRING" id="29845.A0A1V6SFN8"/>
<keyword evidence="4" id="KW-1133">Transmembrane helix</keyword>
<evidence type="ECO:0000256" key="2">
    <source>
        <dbReference type="ARBA" id="ARBA00009160"/>
    </source>
</evidence>
<gene>
    <name evidence="7" type="ORF">PENVUL_c001G00033</name>
</gene>
<organism evidence="7 8">
    <name type="scientific">Penicillium vulpinum</name>
    <dbReference type="NCBI Taxonomy" id="29845"/>
    <lineage>
        <taxon>Eukaryota</taxon>
        <taxon>Fungi</taxon>
        <taxon>Dikarya</taxon>
        <taxon>Ascomycota</taxon>
        <taxon>Pezizomycotina</taxon>
        <taxon>Eurotiomycetes</taxon>
        <taxon>Eurotiomycetidae</taxon>
        <taxon>Eurotiales</taxon>
        <taxon>Aspergillaceae</taxon>
        <taxon>Penicillium</taxon>
    </lineage>
</organism>
<keyword evidence="8" id="KW-1185">Reference proteome</keyword>
<comment type="caution">
    <text evidence="7">The sequence shown here is derived from an EMBL/GenBank/DDBJ whole genome shotgun (WGS) entry which is preliminary data.</text>
</comment>
<evidence type="ECO:0000256" key="5">
    <source>
        <dbReference type="ARBA" id="ARBA00023136"/>
    </source>
</evidence>
<evidence type="ECO:0000256" key="1">
    <source>
        <dbReference type="ARBA" id="ARBA00004370"/>
    </source>
</evidence>
<reference evidence="8" key="1">
    <citation type="journal article" date="2017" name="Nat. Microbiol.">
        <title>Global analysis of biosynthetic gene clusters reveals vast potential of secondary metabolite production in Penicillium species.</title>
        <authorList>
            <person name="Nielsen J.C."/>
            <person name="Grijseels S."/>
            <person name="Prigent S."/>
            <person name="Ji B."/>
            <person name="Dainat J."/>
            <person name="Nielsen K.F."/>
            <person name="Frisvad J.C."/>
            <person name="Workman M."/>
            <person name="Nielsen J."/>
        </authorList>
    </citation>
    <scope>NUCLEOTIDE SEQUENCE [LARGE SCALE GENOMIC DNA]</scope>
    <source>
        <strain evidence="8">IBT 29486</strain>
    </source>
</reference>
<protein>
    <recommendedName>
        <fullName evidence="9">FUN14 domain-containing protein</fullName>
    </recommendedName>
</protein>